<feature type="transmembrane region" description="Helical" evidence="7">
    <location>
        <begin position="238"/>
        <end position="259"/>
    </location>
</feature>
<feature type="transmembrane region" description="Helical" evidence="7">
    <location>
        <begin position="415"/>
        <end position="433"/>
    </location>
</feature>
<feature type="domain" description="Major facilitator superfamily (MFS) profile" evidence="8">
    <location>
        <begin position="24"/>
        <end position="471"/>
    </location>
</feature>
<evidence type="ECO:0000313" key="9">
    <source>
        <dbReference type="EMBL" id="PRY96764.1"/>
    </source>
</evidence>
<feature type="transmembrane region" description="Helical" evidence="7">
    <location>
        <begin position="145"/>
        <end position="163"/>
    </location>
</feature>
<evidence type="ECO:0000256" key="1">
    <source>
        <dbReference type="ARBA" id="ARBA00004651"/>
    </source>
</evidence>
<proteinExistence type="predicted"/>
<feature type="transmembrane region" description="Helical" evidence="7">
    <location>
        <begin position="344"/>
        <end position="364"/>
    </location>
</feature>
<dbReference type="GO" id="GO:0005886">
    <property type="term" value="C:plasma membrane"/>
    <property type="evidence" value="ECO:0007669"/>
    <property type="project" value="UniProtKB-SubCell"/>
</dbReference>
<sequence length="481" mass="50653">MPASSNSTKKISPPTEKQASGHLLAFIIGCALFMQMLDSTVVATALPAMARALGTTAVELNVAITSYLLSAAVFVPISGWAADRFGARRVFVAAIALFTLSSVGCAMSGTVMQLIAGRVMQGLAGAMMVPVGRIILLRTTPKRQLLNLMAFLSMPALLGPMMGPPLGGFLVTYASWHWIFLINIPIGIAGIVMILRYVKELPLDGLPHRLDWLGFLLSSICLASLVGGFEMLSNADASILRTLILVAIGVVSGLVYIWHAKRHEEPILDLTLMRIPTFRVAMLAGNLCRFTVGASPFLLALLLQVGFGMSPLSAGLITFTGAIGALLMKFVAPPILQYWGYRRVLVGNAVLTGGALIACAAFSADTPKSLMIGALLIGGFFRSLQFTATNTLAYADVPQAGMSRASSFAAMGQQLGISLGVGIAAASIRISLLVTGDKTLAAHDIVPAFFVVGAFCMLAGWSFTSLPLDAGKSLQNTTKIS</sequence>
<evidence type="ECO:0000256" key="4">
    <source>
        <dbReference type="ARBA" id="ARBA00022692"/>
    </source>
</evidence>
<dbReference type="GO" id="GO:0022857">
    <property type="term" value="F:transmembrane transporter activity"/>
    <property type="evidence" value="ECO:0007669"/>
    <property type="project" value="InterPro"/>
</dbReference>
<feature type="transmembrane region" description="Helical" evidence="7">
    <location>
        <begin position="312"/>
        <end position="332"/>
    </location>
</feature>
<dbReference type="InterPro" id="IPR011701">
    <property type="entry name" value="MFS"/>
</dbReference>
<gene>
    <name evidence="9" type="ORF">BCM14_2518</name>
</gene>
<dbReference type="Proteomes" id="UP000238308">
    <property type="component" value="Unassembled WGS sequence"/>
</dbReference>
<comment type="subcellular location">
    <subcellularLocation>
        <location evidence="1">Cell membrane</location>
        <topology evidence="1">Multi-pass membrane protein</topology>
    </subcellularLocation>
</comment>
<dbReference type="InterPro" id="IPR020846">
    <property type="entry name" value="MFS_dom"/>
</dbReference>
<keyword evidence="10" id="KW-1185">Reference proteome</keyword>
<dbReference type="Gene3D" id="1.20.1250.20">
    <property type="entry name" value="MFS general substrate transporter like domains"/>
    <property type="match status" value="1"/>
</dbReference>
<dbReference type="CDD" id="cd17503">
    <property type="entry name" value="MFS_LmrB_MDR_like"/>
    <property type="match status" value="1"/>
</dbReference>
<evidence type="ECO:0000256" key="6">
    <source>
        <dbReference type="ARBA" id="ARBA00023136"/>
    </source>
</evidence>
<feature type="transmembrane region" description="Helical" evidence="7">
    <location>
        <begin position="115"/>
        <end position="136"/>
    </location>
</feature>
<dbReference type="NCBIfam" id="TIGR00711">
    <property type="entry name" value="efflux_EmrB"/>
    <property type="match status" value="1"/>
</dbReference>
<dbReference type="PROSITE" id="PS50850">
    <property type="entry name" value="MFS"/>
    <property type="match status" value="1"/>
</dbReference>
<dbReference type="PANTHER" id="PTHR42718">
    <property type="entry name" value="MAJOR FACILITATOR SUPERFAMILY MULTIDRUG TRANSPORTER MFSC"/>
    <property type="match status" value="1"/>
</dbReference>
<comment type="caution">
    <text evidence="9">The sequence shown here is derived from an EMBL/GenBank/DDBJ whole genome shotgun (WGS) entry which is preliminary data.</text>
</comment>
<dbReference type="Gene3D" id="1.20.1720.10">
    <property type="entry name" value="Multidrug resistance protein D"/>
    <property type="match status" value="1"/>
</dbReference>
<dbReference type="OrthoDB" id="9807274at2"/>
<dbReference type="InterPro" id="IPR004638">
    <property type="entry name" value="EmrB-like"/>
</dbReference>
<feature type="transmembrane region" description="Helical" evidence="7">
    <location>
        <begin position="280"/>
        <end position="306"/>
    </location>
</feature>
<protein>
    <submittedName>
        <fullName evidence="9">EmrB/QacA subfamily drug resistance transporter</fullName>
    </submittedName>
</protein>
<evidence type="ECO:0000256" key="5">
    <source>
        <dbReference type="ARBA" id="ARBA00022989"/>
    </source>
</evidence>
<dbReference type="InterPro" id="IPR036259">
    <property type="entry name" value="MFS_trans_sf"/>
</dbReference>
<accession>A0A2T0XCT7</accession>
<dbReference type="AlphaFoldDB" id="A0A2T0XCT7"/>
<evidence type="ECO:0000256" key="7">
    <source>
        <dbReference type="SAM" id="Phobius"/>
    </source>
</evidence>
<keyword evidence="3" id="KW-1003">Cell membrane</keyword>
<feature type="transmembrane region" description="Helical" evidence="7">
    <location>
        <begin position="62"/>
        <end position="82"/>
    </location>
</feature>
<feature type="transmembrane region" description="Helical" evidence="7">
    <location>
        <begin position="445"/>
        <end position="464"/>
    </location>
</feature>
<reference evidence="9 10" key="1">
    <citation type="submission" date="2018-03" db="EMBL/GenBank/DDBJ databases">
        <title>Genomic Encyclopedia of Type Strains, Phase III (KMG-III): the genomes of soil and plant-associated and newly described type strains.</title>
        <authorList>
            <person name="Whitman W."/>
        </authorList>
    </citation>
    <scope>NUCLEOTIDE SEQUENCE [LARGE SCALE GENOMIC DNA]</scope>
    <source>
        <strain evidence="9 10">MWH-P2sevCIIIb</strain>
    </source>
</reference>
<dbReference type="SUPFAM" id="SSF103473">
    <property type="entry name" value="MFS general substrate transporter"/>
    <property type="match status" value="1"/>
</dbReference>
<name>A0A2T0XCT7_9BURK</name>
<dbReference type="PANTHER" id="PTHR42718:SF46">
    <property type="entry name" value="BLR6921 PROTEIN"/>
    <property type="match status" value="1"/>
</dbReference>
<feature type="transmembrane region" description="Helical" evidence="7">
    <location>
        <begin position="89"/>
        <end position="109"/>
    </location>
</feature>
<evidence type="ECO:0000256" key="3">
    <source>
        <dbReference type="ARBA" id="ARBA00022475"/>
    </source>
</evidence>
<feature type="transmembrane region" description="Helical" evidence="7">
    <location>
        <begin position="175"/>
        <end position="198"/>
    </location>
</feature>
<organism evidence="9 10">
    <name type="scientific">Jezberella montanilacus</name>
    <dbReference type="NCBI Taxonomy" id="323426"/>
    <lineage>
        <taxon>Bacteria</taxon>
        <taxon>Pseudomonadati</taxon>
        <taxon>Pseudomonadota</taxon>
        <taxon>Betaproteobacteria</taxon>
        <taxon>Burkholderiales</taxon>
        <taxon>Alcaligenaceae</taxon>
        <taxon>Jezberella</taxon>
    </lineage>
</organism>
<evidence type="ECO:0000256" key="2">
    <source>
        <dbReference type="ARBA" id="ARBA00022448"/>
    </source>
</evidence>
<dbReference type="Pfam" id="PF07690">
    <property type="entry name" value="MFS_1"/>
    <property type="match status" value="2"/>
</dbReference>
<keyword evidence="5 7" id="KW-1133">Transmembrane helix</keyword>
<evidence type="ECO:0000313" key="10">
    <source>
        <dbReference type="Proteomes" id="UP000238308"/>
    </source>
</evidence>
<dbReference type="RefSeq" id="WP_106228356.1">
    <property type="nucleotide sequence ID" value="NZ_PVTV01000016.1"/>
</dbReference>
<keyword evidence="4 7" id="KW-0812">Transmembrane</keyword>
<feature type="transmembrane region" description="Helical" evidence="7">
    <location>
        <begin position="210"/>
        <end position="232"/>
    </location>
</feature>
<evidence type="ECO:0000259" key="8">
    <source>
        <dbReference type="PROSITE" id="PS50850"/>
    </source>
</evidence>
<keyword evidence="2" id="KW-0813">Transport</keyword>
<keyword evidence="6 7" id="KW-0472">Membrane</keyword>
<dbReference type="EMBL" id="PVTV01000016">
    <property type="protein sequence ID" value="PRY96764.1"/>
    <property type="molecule type" value="Genomic_DNA"/>
</dbReference>